<feature type="region of interest" description="Disordered" evidence="1">
    <location>
        <begin position="881"/>
        <end position="969"/>
    </location>
</feature>
<gene>
    <name evidence="2" type="ORF">GL50803_0095563</name>
</gene>
<name>A8B374_GIAIC</name>
<keyword evidence="2" id="KW-0418">Kinase</keyword>
<feature type="compositionally biased region" description="Polar residues" evidence="1">
    <location>
        <begin position="1220"/>
        <end position="1230"/>
    </location>
</feature>
<feature type="compositionally biased region" description="Basic and acidic residues" evidence="1">
    <location>
        <begin position="906"/>
        <end position="917"/>
    </location>
</feature>
<feature type="region of interest" description="Disordered" evidence="1">
    <location>
        <begin position="1322"/>
        <end position="1394"/>
    </location>
</feature>
<feature type="compositionally biased region" description="Polar residues" evidence="1">
    <location>
        <begin position="948"/>
        <end position="969"/>
    </location>
</feature>
<dbReference type="HOGENOM" id="CLU_250762_0_0_1"/>
<comment type="caution">
    <text evidence="2">The sequence shown here is derived from an EMBL/GenBank/DDBJ whole genome shotgun (WGS) entry which is preliminary data.</text>
</comment>
<feature type="compositionally biased region" description="Low complexity" evidence="1">
    <location>
        <begin position="1231"/>
        <end position="1248"/>
    </location>
</feature>
<keyword evidence="2" id="KW-0808">Transferase</keyword>
<dbReference type="VEuPathDB" id="GiardiaDB:GL50803_95563"/>
<evidence type="ECO:0000256" key="1">
    <source>
        <dbReference type="SAM" id="MobiDB-lite"/>
    </source>
</evidence>
<feature type="compositionally biased region" description="Polar residues" evidence="1">
    <location>
        <begin position="1357"/>
        <end position="1376"/>
    </location>
</feature>
<feature type="compositionally biased region" description="Polar residues" evidence="1">
    <location>
        <begin position="918"/>
        <end position="934"/>
    </location>
</feature>
<protein>
    <submittedName>
        <fullName evidence="2">Phosphorylase B kinase gamma catalytic chain</fullName>
    </submittedName>
</protein>
<dbReference type="GO" id="GO:0016301">
    <property type="term" value="F:kinase activity"/>
    <property type="evidence" value="ECO:0007669"/>
    <property type="project" value="UniProtKB-KW"/>
</dbReference>
<feature type="compositionally biased region" description="Basic and acidic residues" evidence="1">
    <location>
        <begin position="1424"/>
        <end position="1434"/>
    </location>
</feature>
<feature type="compositionally biased region" description="Low complexity" evidence="1">
    <location>
        <begin position="1334"/>
        <end position="1353"/>
    </location>
</feature>
<feature type="region of interest" description="Disordered" evidence="1">
    <location>
        <begin position="1424"/>
        <end position="1461"/>
    </location>
</feature>
<dbReference type="OMA" id="RFISHRT"/>
<sequence length="1461" mass="160599">MLSGMSHLLAHGRQQPGSQGALATGSIEMLISAGQFERVLKHSDFIPYLRADNKVLLSYLCNPQTILRIIEVMCVDLAAQHQIESYYQGRPGIQPSVVYTTPIIHRMELADIAAEIFSQTMHSSPFLDRFISHRTALALLFQFLAQNYSSTLTTDRVPLPQVRPNPIIARYFVIIVTAFISTPTRISAFTSALRSPECSRCLGYWIAALENSGVAEALRNFIICQDDFPQTCKNEIYALLRENKTLETLIDLLLCKYEVPSTASANNCSFILTRVFSKNLHELINVILVHVPTIASVVFSGIPMLSLSTVPKAPVSPSTTQSFTSMHIRKAGNVLVYAMAWMCYNSALRCQDMLSKLVGVVRQTQVKAKPAPYDADPIYMHAPNPAKLTRLHDAHLRSINVDYHDIFFDTVSAIDRLQNKFVSFNSNVFMILEVLARLLGISADIKIAMHYKQYGEPPANEFSGLDLNAFLMNDLNPLTYGYLSPTSQSGSGGPSTTKLSATFIFSHMDGTRFYNPICPLEIAKRICVNGFLSKILHLMETNPSMSTLHYLGGRLVLCMAEYGDLAPPVVHHILLNSGLLRSYSAILSSVGSSGSCYKPVKDRDSWTSFMVMFAQTLLRMAAGVVDDREFKSKYSHMTIRGKEKPTQDYITYPRTLDELETYAAAHPDSCNLVLIKILFGSPEFTRFSHEFLARELRPPKRYNDSHIEFIGNALQSDQTNISVFHPTDVREAMRKMNITKEMIPQYNSLSNGPTTSSAPSHDSQLMIEARTQMQRNSREILTGVGSFIKASSNDAQTASLSDIINGFSDVSYSNKNPVSKQSLVTEQAAQPCTTPVSYYNTGKHDFSEALQSLGQNKSANLVLHQQQQNASVRQAVAVSANTPASLPSSDSAPAASVQQPSAARRRSVDQILSDRQRPYTNLVSSTENAASQALGTLRPSIETDSDRFATNQTSKQPTPASTLESAPASSSAVSLTTVLADPANARIGQYKGIPKEAPTKNRGHADTLKNALENAKNTIISDQRPIPVPEINSRSQSGSHLSERERINRERERLQKEREMLMHEVERPTSTHVPRNERLIKIMRDMDADASERSSVLLDVPPELFNDSNPSLARDIDNIYTGQVRRKSYGGSPSRAPISTHTTQVPTVTAYSAKIPSSRFSRVAQEMKEPKAPTRELPTPTLDSLLTKDLATDPEPTVPLDPRFDGLRQRLAAMAGPNRTDGTSKPTSKQQTAAAAVAAPPAVQRRATVSGKASSSTTKVMTSPRTLSFDRERKVSLGSIPQPTRAAASDDPVSTPTVESITINMRSVNSNHAYHATGYSTSYTPPITVPEPDGSVGRTSSSVSRGRQSAGSRRSIDATSVATTMASRSRRGSITDQIPRRNMQGEDAAKASDIDSNNINFQVYSSGINSPHPMSMSVELRDVISGHGPADHSPIKPTSTTSSNTSLRQMIRQKNKTDYFN</sequence>
<dbReference type="RefSeq" id="XP_001710143.1">
    <property type="nucleotide sequence ID" value="XM_001710091.1"/>
</dbReference>
<keyword evidence="3" id="KW-1185">Reference proteome</keyword>
<feature type="compositionally biased region" description="Basic and acidic residues" evidence="1">
    <location>
        <begin position="1383"/>
        <end position="1393"/>
    </location>
</feature>
<dbReference type="KEGG" id="gla:GL50803_0095563"/>
<evidence type="ECO:0000313" key="2">
    <source>
        <dbReference type="EMBL" id="KAE8303114.1"/>
    </source>
</evidence>
<dbReference type="EMBL" id="AACB03000003">
    <property type="protein sequence ID" value="KAE8303114.1"/>
    <property type="molecule type" value="Genomic_DNA"/>
</dbReference>
<feature type="region of interest" description="Disordered" evidence="1">
    <location>
        <begin position="1026"/>
        <end position="1046"/>
    </location>
</feature>
<proteinExistence type="predicted"/>
<reference evidence="2 3" key="1">
    <citation type="journal article" date="2007" name="Science">
        <title>Genomic minimalism in the early diverging intestinal parasite Giardia lamblia.</title>
        <authorList>
            <person name="Morrison H.G."/>
            <person name="McArthur A.G."/>
            <person name="Gillin F.D."/>
            <person name="Aley S.B."/>
            <person name="Adam R.D."/>
            <person name="Olsen G.J."/>
            <person name="Best A.A."/>
            <person name="Cande W.Z."/>
            <person name="Chen F."/>
            <person name="Cipriano M.J."/>
            <person name="Davids B.J."/>
            <person name="Dawson S.C."/>
            <person name="Elmendorf H.G."/>
            <person name="Hehl A.B."/>
            <person name="Holder M.E."/>
            <person name="Huse S.M."/>
            <person name="Kim U.U."/>
            <person name="Lasek-Nesselquist E."/>
            <person name="Manning G."/>
            <person name="Nigam A."/>
            <person name="Nixon J.E."/>
            <person name="Palm D."/>
            <person name="Passamaneck N.E."/>
            <person name="Prabhu A."/>
            <person name="Reich C.I."/>
            <person name="Reiner D.S."/>
            <person name="Samuelson J."/>
            <person name="Svard S.G."/>
            <person name="Sogin M.L."/>
        </authorList>
    </citation>
    <scope>NUCLEOTIDE SEQUENCE [LARGE SCALE GENOMIC DNA]</scope>
    <source>
        <strain evidence="2 3">WB C6</strain>
    </source>
</reference>
<dbReference type="Proteomes" id="UP000001548">
    <property type="component" value="Unassembled WGS sequence"/>
</dbReference>
<organism evidence="2 3">
    <name type="scientific">Giardia intestinalis (strain ATCC 50803 / WB clone C6)</name>
    <name type="common">Giardia lamblia</name>
    <dbReference type="NCBI Taxonomy" id="184922"/>
    <lineage>
        <taxon>Eukaryota</taxon>
        <taxon>Metamonada</taxon>
        <taxon>Diplomonadida</taxon>
        <taxon>Hexamitidae</taxon>
        <taxon>Giardiinae</taxon>
        <taxon>Giardia</taxon>
    </lineage>
</organism>
<accession>A8B374</accession>
<feature type="compositionally biased region" description="Polar residues" evidence="1">
    <location>
        <begin position="1251"/>
        <end position="1266"/>
    </location>
</feature>
<evidence type="ECO:0000313" key="3">
    <source>
        <dbReference type="Proteomes" id="UP000001548"/>
    </source>
</evidence>
<feature type="compositionally biased region" description="Low complexity" evidence="1">
    <location>
        <begin position="883"/>
        <end position="902"/>
    </location>
</feature>
<feature type="region of interest" description="Disordered" evidence="1">
    <location>
        <begin position="1215"/>
        <end position="1295"/>
    </location>
</feature>
<feature type="compositionally biased region" description="Polar residues" evidence="1">
    <location>
        <begin position="1436"/>
        <end position="1448"/>
    </location>
</feature>
<dbReference type="GeneID" id="5703070"/>